<dbReference type="Proteomes" id="UP000663935">
    <property type="component" value="Chromosome"/>
</dbReference>
<evidence type="ECO:0000313" key="2">
    <source>
        <dbReference type="Proteomes" id="UP000663935"/>
    </source>
</evidence>
<evidence type="ECO:0000313" key="1">
    <source>
        <dbReference type="EMBL" id="QTD38900.1"/>
    </source>
</evidence>
<dbReference type="SUPFAM" id="SSF51182">
    <property type="entry name" value="RmlC-like cupins"/>
    <property type="match status" value="1"/>
</dbReference>
<gene>
    <name evidence="1" type="ORF">JL193_06505</name>
</gene>
<protein>
    <recommendedName>
        <fullName evidence="3">Cupin domain-containing protein</fullName>
    </recommendedName>
</protein>
<sequence length="129" mass="15383">MKTTEINKKGNWNSFWTEDLKEALKTAENNENVGEHLLLETETFKVWNIRLLAGKSLPFHKHCKPYFYTAITEGKSRSYYKDGRIVETEYQKNDIKYFPHLNEQNYFIHNLENIGKNTIIFTTVEFKEK</sequence>
<dbReference type="EMBL" id="CP071795">
    <property type="protein sequence ID" value="QTD38900.1"/>
    <property type="molecule type" value="Genomic_DNA"/>
</dbReference>
<proteinExistence type="predicted"/>
<dbReference type="InterPro" id="IPR011051">
    <property type="entry name" value="RmlC_Cupin_sf"/>
</dbReference>
<dbReference type="RefSeq" id="WP_207973013.1">
    <property type="nucleotide sequence ID" value="NZ_CP071795.1"/>
</dbReference>
<accession>A0ABX7SXB0</accession>
<dbReference type="Gene3D" id="2.60.120.10">
    <property type="entry name" value="Jelly Rolls"/>
    <property type="match status" value="1"/>
</dbReference>
<evidence type="ECO:0008006" key="3">
    <source>
        <dbReference type="Google" id="ProtNLM"/>
    </source>
</evidence>
<keyword evidence="2" id="KW-1185">Reference proteome</keyword>
<organism evidence="1 2">
    <name type="scientific">Polaribacter batillariae</name>
    <dbReference type="NCBI Taxonomy" id="2808900"/>
    <lineage>
        <taxon>Bacteria</taxon>
        <taxon>Pseudomonadati</taxon>
        <taxon>Bacteroidota</taxon>
        <taxon>Flavobacteriia</taxon>
        <taxon>Flavobacteriales</taxon>
        <taxon>Flavobacteriaceae</taxon>
    </lineage>
</organism>
<reference evidence="1 2" key="1">
    <citation type="submission" date="2021-03" db="EMBL/GenBank/DDBJ databases">
        <title>Complete genome of Polaribacter_sp.G4M1.</title>
        <authorList>
            <person name="Jeong S.W."/>
            <person name="Bae J.W."/>
        </authorList>
    </citation>
    <scope>NUCLEOTIDE SEQUENCE [LARGE SCALE GENOMIC DNA]</scope>
    <source>
        <strain evidence="1 2">G4M1</strain>
    </source>
</reference>
<dbReference type="InterPro" id="IPR014710">
    <property type="entry name" value="RmlC-like_jellyroll"/>
</dbReference>
<name>A0ABX7SXB0_9FLAO</name>